<evidence type="ECO:0000256" key="4">
    <source>
        <dbReference type="PROSITE-ProRule" id="PRU00409"/>
    </source>
</evidence>
<keyword evidence="2 4" id="KW-0547">Nucleotide-binding</keyword>
<dbReference type="Pfam" id="PF13535">
    <property type="entry name" value="ATP-grasp_4"/>
    <property type="match status" value="1"/>
</dbReference>
<dbReference type="SUPFAM" id="SSF56059">
    <property type="entry name" value="Glutathione synthetase ATP-binding domain-like"/>
    <property type="match status" value="1"/>
</dbReference>
<evidence type="ECO:0000313" key="6">
    <source>
        <dbReference type="EMBL" id="ACU54640.1"/>
    </source>
</evidence>
<gene>
    <name evidence="6" type="ordered locus">Afer_1724</name>
</gene>
<dbReference type="KEGG" id="afo:Afer_1724"/>
<feature type="domain" description="ATP-grasp" evidence="5">
    <location>
        <begin position="107"/>
        <end position="303"/>
    </location>
</feature>
<dbReference type="InterPro" id="IPR052032">
    <property type="entry name" value="ATP-dep_AA_Ligase"/>
</dbReference>
<dbReference type="InterPro" id="IPR040570">
    <property type="entry name" value="LAL_C2"/>
</dbReference>
<protein>
    <recommendedName>
        <fullName evidence="5">ATP-grasp domain-containing protein</fullName>
    </recommendedName>
</protein>
<dbReference type="EMBL" id="CP001631">
    <property type="protein sequence ID" value="ACU54640.1"/>
    <property type="molecule type" value="Genomic_DNA"/>
</dbReference>
<reference evidence="6 7" key="1">
    <citation type="journal article" date="2009" name="Stand. Genomic Sci.">
        <title>Complete genome sequence of Acidimicrobium ferrooxidans type strain (ICP).</title>
        <authorList>
            <person name="Clum A."/>
            <person name="Nolan M."/>
            <person name="Lang E."/>
            <person name="Glavina Del Rio T."/>
            <person name="Tice H."/>
            <person name="Copeland A."/>
            <person name="Cheng J.F."/>
            <person name="Lucas S."/>
            <person name="Chen F."/>
            <person name="Bruce D."/>
            <person name="Goodwin L."/>
            <person name="Pitluck S."/>
            <person name="Ivanova N."/>
            <person name="Mavrommatis K."/>
            <person name="Mikhailova N."/>
            <person name="Pati A."/>
            <person name="Chen A."/>
            <person name="Palaniappan K."/>
            <person name="Goker M."/>
            <person name="Spring S."/>
            <person name="Land M."/>
            <person name="Hauser L."/>
            <person name="Chang Y.J."/>
            <person name="Jeffries C.C."/>
            <person name="Chain P."/>
            <person name="Bristow J."/>
            <person name="Eisen J.A."/>
            <person name="Markowitz V."/>
            <person name="Hugenholtz P."/>
            <person name="Kyrpides N.C."/>
            <person name="Klenk H.P."/>
            <person name="Lapidus A."/>
        </authorList>
    </citation>
    <scope>NUCLEOTIDE SEQUENCE [LARGE SCALE GENOMIC DNA]</scope>
    <source>
        <strain evidence="7">DSM 10331 / JCM 15462 / NBRC 103882 / ICP</strain>
    </source>
</reference>
<keyword evidence="7" id="KW-1185">Reference proteome</keyword>
<evidence type="ECO:0000256" key="2">
    <source>
        <dbReference type="ARBA" id="ARBA00022741"/>
    </source>
</evidence>
<dbReference type="RefSeq" id="WP_015799119.1">
    <property type="nucleotide sequence ID" value="NC_013124.1"/>
</dbReference>
<dbReference type="OrthoDB" id="24041at2"/>
<accession>C7M0Y2</accession>
<dbReference type="AlphaFoldDB" id="C7M0Y2"/>
<dbReference type="PROSITE" id="PS50975">
    <property type="entry name" value="ATP_GRASP"/>
    <property type="match status" value="1"/>
</dbReference>
<evidence type="ECO:0000256" key="1">
    <source>
        <dbReference type="ARBA" id="ARBA00022598"/>
    </source>
</evidence>
<dbReference type="GO" id="GO:0016874">
    <property type="term" value="F:ligase activity"/>
    <property type="evidence" value="ECO:0007669"/>
    <property type="project" value="UniProtKB-KW"/>
</dbReference>
<dbReference type="HOGENOM" id="CLU_029016_6_2_11"/>
<name>C7M0Y2_ACIFD</name>
<sequence>MARLALVVPAHSYRGNDFLAAATPHQLTIVTDAEEPLGGDHIVRSSLSLDASETDRLAQVLVERSVEAVIGVDEYSVQLAADVSDRMGLSHGRGEAIRRATHKDQLRSTLDRAELPQPSWHVADSVAAIDVDWLERALGPGPWVLKPLDRTASEGVVRVDASTLAWGRDQLAAVVGSHAPVLAETFVPGAEIAVEAILTDGALEIVTVFDKPDIGDGPTFWEATYLAPSSIPLSVIEEVRVLIERAARALDLHTTPIHAELRLPEGRPVIIELAPRTIGGRCARAIRLDDGRHLEDLVIERALNQPRTIPAARRGGPIGIWMLPTPHDGTFEGLDGVEVAAAIPGVERIEMTTTAGTTVYAPPRTRSYLGFVFVSGRSRRRVLSTLDQVRSVLRPRVAPAS</sequence>
<dbReference type="GO" id="GO:0046872">
    <property type="term" value="F:metal ion binding"/>
    <property type="evidence" value="ECO:0007669"/>
    <property type="project" value="InterPro"/>
</dbReference>
<dbReference type="GO" id="GO:0005524">
    <property type="term" value="F:ATP binding"/>
    <property type="evidence" value="ECO:0007669"/>
    <property type="project" value="UniProtKB-UniRule"/>
</dbReference>
<organism evidence="6 7">
    <name type="scientific">Acidimicrobium ferrooxidans (strain DSM 10331 / JCM 15462 / NBRC 103882 / ICP)</name>
    <dbReference type="NCBI Taxonomy" id="525909"/>
    <lineage>
        <taxon>Bacteria</taxon>
        <taxon>Bacillati</taxon>
        <taxon>Actinomycetota</taxon>
        <taxon>Acidimicrobiia</taxon>
        <taxon>Acidimicrobiales</taxon>
        <taxon>Acidimicrobiaceae</taxon>
        <taxon>Acidimicrobium</taxon>
    </lineage>
</organism>
<dbReference type="eggNOG" id="COG0151">
    <property type="taxonomic scope" value="Bacteria"/>
</dbReference>
<dbReference type="PANTHER" id="PTHR43585">
    <property type="entry name" value="FUMIPYRROLE BIOSYNTHESIS PROTEIN C"/>
    <property type="match status" value="1"/>
</dbReference>
<keyword evidence="1" id="KW-0436">Ligase</keyword>
<dbReference type="InterPro" id="IPR011761">
    <property type="entry name" value="ATP-grasp"/>
</dbReference>
<keyword evidence="3 4" id="KW-0067">ATP-binding</keyword>
<dbReference type="Proteomes" id="UP000000771">
    <property type="component" value="Chromosome"/>
</dbReference>
<dbReference type="STRING" id="525909.Afer_1724"/>
<evidence type="ECO:0000256" key="3">
    <source>
        <dbReference type="ARBA" id="ARBA00022840"/>
    </source>
</evidence>
<dbReference type="Gene3D" id="3.30.470.20">
    <property type="entry name" value="ATP-grasp fold, B domain"/>
    <property type="match status" value="1"/>
</dbReference>
<proteinExistence type="predicted"/>
<dbReference type="Pfam" id="PF18603">
    <property type="entry name" value="LAL_C2"/>
    <property type="match status" value="1"/>
</dbReference>
<dbReference type="PANTHER" id="PTHR43585:SF2">
    <property type="entry name" value="ATP-GRASP ENZYME FSQD"/>
    <property type="match status" value="1"/>
</dbReference>
<evidence type="ECO:0000259" key="5">
    <source>
        <dbReference type="PROSITE" id="PS50975"/>
    </source>
</evidence>
<evidence type="ECO:0000313" key="7">
    <source>
        <dbReference type="Proteomes" id="UP000000771"/>
    </source>
</evidence>